<dbReference type="AlphaFoldDB" id="A0A1G7PKR8"/>
<gene>
    <name evidence="2" type="ORF">SAMN05216466_101348</name>
</gene>
<dbReference type="EMBL" id="FNCJ01000001">
    <property type="protein sequence ID" value="SDF86818.1"/>
    <property type="molecule type" value="Genomic_DNA"/>
</dbReference>
<keyword evidence="1" id="KW-0732">Signal</keyword>
<name>A0A1G7PKR8_9BURK</name>
<feature type="chain" id="PRO_5011695434" evidence="1">
    <location>
        <begin position="19"/>
        <end position="127"/>
    </location>
</feature>
<evidence type="ECO:0000313" key="2">
    <source>
        <dbReference type="EMBL" id="SDF86818.1"/>
    </source>
</evidence>
<accession>A0A1G7PKR8</accession>
<protein>
    <submittedName>
        <fullName evidence="2">Uncharacterized protein</fullName>
    </submittedName>
</protein>
<reference evidence="2 3" key="1">
    <citation type="submission" date="2016-10" db="EMBL/GenBank/DDBJ databases">
        <authorList>
            <person name="de Groot N.N."/>
        </authorList>
    </citation>
    <scope>NUCLEOTIDE SEQUENCE [LARGE SCALE GENOMIC DNA]</scope>
    <source>
        <strain evidence="2 3">LMG 2247</strain>
    </source>
</reference>
<organism evidence="2 3">
    <name type="scientific">Paraburkholderia phenazinium</name>
    <dbReference type="NCBI Taxonomy" id="60549"/>
    <lineage>
        <taxon>Bacteria</taxon>
        <taxon>Pseudomonadati</taxon>
        <taxon>Pseudomonadota</taxon>
        <taxon>Betaproteobacteria</taxon>
        <taxon>Burkholderiales</taxon>
        <taxon>Burkholderiaceae</taxon>
        <taxon>Paraburkholderia</taxon>
    </lineage>
</organism>
<feature type="signal peptide" evidence="1">
    <location>
        <begin position="1"/>
        <end position="18"/>
    </location>
</feature>
<proteinExistence type="predicted"/>
<evidence type="ECO:0000256" key="1">
    <source>
        <dbReference type="SAM" id="SignalP"/>
    </source>
</evidence>
<dbReference type="Proteomes" id="UP000199706">
    <property type="component" value="Unassembled WGS sequence"/>
</dbReference>
<sequence length="127" mass="14028">MFVFGAIAYALGATAVHAQLANVAFVCDTDKHHVVIDHAADVTLSYQAWNKPHTVNQKPDIELHAGTEETIGTDPCVSTNWTFKRGNVEYWVSDSATCTDGKPPRGAYGNIVVEINKQFVSRYWCVK</sequence>
<evidence type="ECO:0000313" key="3">
    <source>
        <dbReference type="Proteomes" id="UP000199706"/>
    </source>
</evidence>
<dbReference type="RefSeq" id="WP_244106019.1">
    <property type="nucleotide sequence ID" value="NZ_CADERL010000001.1"/>
</dbReference>